<keyword evidence="3" id="KW-1185">Reference proteome</keyword>
<gene>
    <name evidence="2" type="ORF">ACFQ3C_13630</name>
</gene>
<dbReference type="EMBL" id="JBHTKR010000005">
    <property type="protein sequence ID" value="MFD1195710.1"/>
    <property type="molecule type" value="Genomic_DNA"/>
</dbReference>
<organism evidence="2 3">
    <name type="scientific">Seohaeicola saemankumensis</name>
    <dbReference type="NCBI Taxonomy" id="481181"/>
    <lineage>
        <taxon>Bacteria</taxon>
        <taxon>Pseudomonadati</taxon>
        <taxon>Pseudomonadota</taxon>
        <taxon>Alphaproteobacteria</taxon>
        <taxon>Rhodobacterales</taxon>
        <taxon>Roseobacteraceae</taxon>
        <taxon>Seohaeicola</taxon>
    </lineage>
</organism>
<protein>
    <submittedName>
        <fullName evidence="2">Helix-turn-helix domain-containing protein</fullName>
    </submittedName>
</protein>
<evidence type="ECO:0000259" key="1">
    <source>
        <dbReference type="Pfam" id="PF12728"/>
    </source>
</evidence>
<sequence>MPSTIHTPKLAYSIREACEASSLGRTTIYALIGAGKLQAVRVGGRTVIPATSLSALVGMACERDTTLGNTAAS</sequence>
<comment type="caution">
    <text evidence="2">The sequence shown here is derived from an EMBL/GenBank/DDBJ whole genome shotgun (WGS) entry which is preliminary data.</text>
</comment>
<feature type="domain" description="Helix-turn-helix" evidence="1">
    <location>
        <begin position="12"/>
        <end position="55"/>
    </location>
</feature>
<dbReference type="Proteomes" id="UP001597151">
    <property type="component" value="Unassembled WGS sequence"/>
</dbReference>
<dbReference type="RefSeq" id="WP_380792837.1">
    <property type="nucleotide sequence ID" value="NZ_JBHTKR010000005.1"/>
</dbReference>
<proteinExistence type="predicted"/>
<name>A0ABW3TIV9_9RHOB</name>
<dbReference type="InterPro" id="IPR041657">
    <property type="entry name" value="HTH_17"/>
</dbReference>
<evidence type="ECO:0000313" key="2">
    <source>
        <dbReference type="EMBL" id="MFD1195710.1"/>
    </source>
</evidence>
<accession>A0ABW3TIV9</accession>
<dbReference type="InterPro" id="IPR010093">
    <property type="entry name" value="SinI_DNA-bd"/>
</dbReference>
<reference evidence="3" key="1">
    <citation type="journal article" date="2019" name="Int. J. Syst. Evol. Microbiol.">
        <title>The Global Catalogue of Microorganisms (GCM) 10K type strain sequencing project: providing services to taxonomists for standard genome sequencing and annotation.</title>
        <authorList>
            <consortium name="The Broad Institute Genomics Platform"/>
            <consortium name="The Broad Institute Genome Sequencing Center for Infectious Disease"/>
            <person name="Wu L."/>
            <person name="Ma J."/>
        </authorList>
    </citation>
    <scope>NUCLEOTIDE SEQUENCE [LARGE SCALE GENOMIC DNA]</scope>
    <source>
        <strain evidence="3">CCUG 55328</strain>
    </source>
</reference>
<evidence type="ECO:0000313" key="3">
    <source>
        <dbReference type="Proteomes" id="UP001597151"/>
    </source>
</evidence>
<dbReference type="Pfam" id="PF12728">
    <property type="entry name" value="HTH_17"/>
    <property type="match status" value="1"/>
</dbReference>
<dbReference type="NCBIfam" id="TIGR01764">
    <property type="entry name" value="excise"/>
    <property type="match status" value="1"/>
</dbReference>